<dbReference type="EMBL" id="CAJNOL010000512">
    <property type="protein sequence ID" value="CAF1097240.1"/>
    <property type="molecule type" value="Genomic_DNA"/>
</dbReference>
<dbReference type="InterPro" id="IPR005124">
    <property type="entry name" value="V-ATPase_G"/>
</dbReference>
<comment type="subunit">
    <text evidence="5">V-ATPase is a heteromultimeric enzyme made up of two complexes: the ATP-hydrolytic V1 complex and the proton translocation V0 complex.</text>
</comment>
<organism evidence="8 10">
    <name type="scientific">Rotaria sordida</name>
    <dbReference type="NCBI Taxonomy" id="392033"/>
    <lineage>
        <taxon>Eukaryota</taxon>
        <taxon>Metazoa</taxon>
        <taxon>Spiralia</taxon>
        <taxon>Gnathifera</taxon>
        <taxon>Rotifera</taxon>
        <taxon>Eurotatoria</taxon>
        <taxon>Bdelloidea</taxon>
        <taxon>Philodinida</taxon>
        <taxon>Philodinidae</taxon>
        <taxon>Rotaria</taxon>
    </lineage>
</organism>
<dbReference type="AlphaFoldDB" id="A0A813UQF0"/>
<keyword evidence="11" id="KW-1185">Reference proteome</keyword>
<accession>A0A813UQF0</accession>
<feature type="region of interest" description="Disordered" evidence="7">
    <location>
        <begin position="1"/>
        <end position="30"/>
    </location>
</feature>
<name>A0A813UQF0_9BILA</name>
<evidence type="ECO:0000256" key="3">
    <source>
        <dbReference type="ARBA" id="ARBA00022781"/>
    </source>
</evidence>
<evidence type="ECO:0000313" key="10">
    <source>
        <dbReference type="Proteomes" id="UP000663854"/>
    </source>
</evidence>
<comment type="similarity">
    <text evidence="1 5">Belongs to the V-ATPase G subunit family.</text>
</comment>
<dbReference type="Proteomes" id="UP000663870">
    <property type="component" value="Unassembled WGS sequence"/>
</dbReference>
<feature type="compositionally biased region" description="Low complexity" evidence="7">
    <location>
        <begin position="54"/>
        <end position="65"/>
    </location>
</feature>
<dbReference type="NCBIfam" id="TIGR01147">
    <property type="entry name" value="V_ATP_synt_G"/>
    <property type="match status" value="1"/>
</dbReference>
<reference evidence="8" key="1">
    <citation type="submission" date="2021-02" db="EMBL/GenBank/DDBJ databases">
        <authorList>
            <person name="Nowell W R."/>
        </authorList>
    </citation>
    <scope>NUCLEOTIDE SEQUENCE</scope>
</reference>
<evidence type="ECO:0000313" key="11">
    <source>
        <dbReference type="Proteomes" id="UP000663870"/>
    </source>
</evidence>
<evidence type="ECO:0000256" key="6">
    <source>
        <dbReference type="SAM" id="Coils"/>
    </source>
</evidence>
<comment type="caution">
    <text evidence="8">The sequence shown here is derived from an EMBL/GenBank/DDBJ whole genome shotgun (WGS) entry which is preliminary data.</text>
</comment>
<dbReference type="PANTHER" id="PTHR12713">
    <property type="entry name" value="VACUOLAR ATP SYNTHASE SUBUNIT G"/>
    <property type="match status" value="1"/>
</dbReference>
<evidence type="ECO:0000256" key="4">
    <source>
        <dbReference type="ARBA" id="ARBA00023065"/>
    </source>
</evidence>
<keyword evidence="4 5" id="KW-0406">Ion transport</keyword>
<feature type="coiled-coil region" evidence="6">
    <location>
        <begin position="105"/>
        <end position="132"/>
    </location>
</feature>
<dbReference type="PANTHER" id="PTHR12713:SF11">
    <property type="entry name" value="V-TYPE PROTON ATPASE SUBUNIT G"/>
    <property type="match status" value="1"/>
</dbReference>
<dbReference type="GO" id="GO:0000221">
    <property type="term" value="C:vacuolar proton-transporting V-type ATPase, V1 domain"/>
    <property type="evidence" value="ECO:0007669"/>
    <property type="project" value="TreeGrafter"/>
</dbReference>
<protein>
    <recommendedName>
        <fullName evidence="5">V-type proton ATPase subunit G</fullName>
    </recommendedName>
</protein>
<comment type="function">
    <text evidence="5">Subunit of the V1 complex of vacuolar(H+)-ATPase (V-ATPase), a multisubunit enzyme composed of a peripheral complex (V1) that hydrolyzes ATP and a membrane integral complex (V0) that translocates protons. V-ATPase is responsible for acidifying and maintaining the pH of intracellular compartments and in some cell types, is targeted to the plasma membrane, where it is responsible for acidifying the extracellular environment.</text>
</comment>
<sequence>MTDNNLSGRTTNLNHKKLSPGPPIHSLSPSSAVNQIVVSSRHPYATDNSRRTSIRSTAGSSSSNSRIRHTSNSHSTIQMEPGLQALFIAEGRAADMIATARLKRNELIRQSNRESQAEIEAFRQEREAQYRKKLHKATQLEQFQAKLNIERHHLLEQMDKNAKKHRKTLVNYIIHCVIDQIPVEPHPNTKRVIF</sequence>
<evidence type="ECO:0000256" key="1">
    <source>
        <dbReference type="ARBA" id="ARBA00010066"/>
    </source>
</evidence>
<dbReference type="Pfam" id="PF03179">
    <property type="entry name" value="V-ATPase_G"/>
    <property type="match status" value="1"/>
</dbReference>
<evidence type="ECO:0000256" key="5">
    <source>
        <dbReference type="RuleBase" id="RU364019"/>
    </source>
</evidence>
<evidence type="ECO:0000313" key="8">
    <source>
        <dbReference type="EMBL" id="CAF0826670.1"/>
    </source>
</evidence>
<dbReference type="GO" id="GO:0016887">
    <property type="term" value="F:ATP hydrolysis activity"/>
    <property type="evidence" value="ECO:0007669"/>
    <property type="project" value="TreeGrafter"/>
</dbReference>
<evidence type="ECO:0000256" key="2">
    <source>
        <dbReference type="ARBA" id="ARBA00022448"/>
    </source>
</evidence>
<feature type="compositionally biased region" description="Polar residues" evidence="7">
    <location>
        <begin position="1"/>
        <end position="13"/>
    </location>
</feature>
<dbReference type="Proteomes" id="UP000663854">
    <property type="component" value="Unassembled WGS sequence"/>
</dbReference>
<proteinExistence type="inferred from homology"/>
<keyword evidence="6" id="KW-0175">Coiled coil</keyword>
<feature type="region of interest" description="Disordered" evidence="7">
    <location>
        <begin position="42"/>
        <end position="78"/>
    </location>
</feature>
<dbReference type="Gene3D" id="1.20.5.2950">
    <property type="match status" value="1"/>
</dbReference>
<evidence type="ECO:0000256" key="7">
    <source>
        <dbReference type="SAM" id="MobiDB-lite"/>
    </source>
</evidence>
<dbReference type="GO" id="GO:0046961">
    <property type="term" value="F:proton-transporting ATPase activity, rotational mechanism"/>
    <property type="evidence" value="ECO:0007669"/>
    <property type="project" value="InterPro"/>
</dbReference>
<evidence type="ECO:0000313" key="9">
    <source>
        <dbReference type="EMBL" id="CAF1097240.1"/>
    </source>
</evidence>
<dbReference type="EMBL" id="CAJNOH010000062">
    <property type="protein sequence ID" value="CAF0826670.1"/>
    <property type="molecule type" value="Genomic_DNA"/>
</dbReference>
<keyword evidence="2 5" id="KW-0813">Transport</keyword>
<gene>
    <name evidence="9" type="ORF">JXQ802_LOCUS19014</name>
    <name evidence="8" type="ORF">PYM288_LOCUS5868</name>
</gene>
<keyword evidence="3 5" id="KW-0375">Hydrogen ion transport</keyword>